<evidence type="ECO:0000256" key="2">
    <source>
        <dbReference type="SAM" id="MobiDB-lite"/>
    </source>
</evidence>
<feature type="compositionally biased region" description="Low complexity" evidence="2">
    <location>
        <begin position="97"/>
        <end position="111"/>
    </location>
</feature>
<dbReference type="Pfam" id="PF04977">
    <property type="entry name" value="DivIC"/>
    <property type="match status" value="1"/>
</dbReference>
<dbReference type="Proteomes" id="UP000783742">
    <property type="component" value="Unassembled WGS sequence"/>
</dbReference>
<feature type="region of interest" description="Disordered" evidence="2">
    <location>
        <begin position="91"/>
        <end position="111"/>
    </location>
</feature>
<organism evidence="3 4">
    <name type="scientific">Peptoniphilus ovalis</name>
    <dbReference type="NCBI Taxonomy" id="2841503"/>
    <lineage>
        <taxon>Bacteria</taxon>
        <taxon>Bacillati</taxon>
        <taxon>Bacillota</taxon>
        <taxon>Tissierellia</taxon>
        <taxon>Tissierellales</taxon>
        <taxon>Peptoniphilaceae</taxon>
        <taxon>Peptoniphilus</taxon>
    </lineage>
</organism>
<comment type="caution">
    <text evidence="3">The sequence shown here is derived from an EMBL/GenBank/DDBJ whole genome shotgun (WGS) entry which is preliminary data.</text>
</comment>
<accession>A0ABS6FHB9</accession>
<dbReference type="InterPro" id="IPR007060">
    <property type="entry name" value="FtsL/DivIC"/>
</dbReference>
<keyword evidence="1" id="KW-0175">Coiled coil</keyword>
<proteinExistence type="predicted"/>
<feature type="coiled-coil region" evidence="1">
    <location>
        <begin position="41"/>
        <end position="68"/>
    </location>
</feature>
<reference evidence="3 4" key="1">
    <citation type="submission" date="2021-06" db="EMBL/GenBank/DDBJ databases">
        <authorList>
            <person name="Sun Q."/>
            <person name="Li D."/>
        </authorList>
    </citation>
    <scope>NUCLEOTIDE SEQUENCE [LARGE SCALE GENOMIC DNA]</scope>
    <source>
        <strain evidence="3 4">MSJ-1</strain>
    </source>
</reference>
<dbReference type="RefSeq" id="WP_216548751.1">
    <property type="nucleotide sequence ID" value="NZ_JAHLQO010000002.1"/>
</dbReference>
<evidence type="ECO:0000313" key="3">
    <source>
        <dbReference type="EMBL" id="MBU5668912.1"/>
    </source>
</evidence>
<dbReference type="EMBL" id="JAHLQO010000002">
    <property type="protein sequence ID" value="MBU5668912.1"/>
    <property type="molecule type" value="Genomic_DNA"/>
</dbReference>
<evidence type="ECO:0000256" key="1">
    <source>
        <dbReference type="SAM" id="Coils"/>
    </source>
</evidence>
<name>A0ABS6FHB9_9FIRM</name>
<gene>
    <name evidence="3" type="ORF">KQI68_03560</name>
</gene>
<keyword evidence="4" id="KW-1185">Reference proteome</keyword>
<protein>
    <submittedName>
        <fullName evidence="3">Septum formation initiator family protein</fullName>
    </submittedName>
</protein>
<evidence type="ECO:0000313" key="4">
    <source>
        <dbReference type="Proteomes" id="UP000783742"/>
    </source>
</evidence>
<sequence length="111" mass="12676">MNTRRRKFPIALAIIILITVIYGSVVIGNQISIRNQKLEIISKNKETISNLKVDIDNLNEEIENSSSSDFVEKVAREELGMVKPREIVYVDKSMQSNNNNNNNKNENDLNN</sequence>